<evidence type="ECO:0000313" key="1">
    <source>
        <dbReference type="EMBL" id="AIG98397.1"/>
    </source>
</evidence>
<protein>
    <submittedName>
        <fullName evidence="1">Uncharacterized protein</fullName>
    </submittedName>
</protein>
<evidence type="ECO:0000313" key="2">
    <source>
        <dbReference type="Proteomes" id="UP000028501"/>
    </source>
</evidence>
<reference evidence="1 2" key="1">
    <citation type="submission" date="2013-07" db="EMBL/GenBank/DDBJ databases">
        <title>Genome of Archaeoglobus fulgidus.</title>
        <authorList>
            <person name="Fiebig A."/>
            <person name="Birkeland N.-K."/>
        </authorList>
    </citation>
    <scope>NUCLEOTIDE SEQUENCE [LARGE SCALE GENOMIC DNA]</scope>
    <source>
        <strain evidence="1 2">DSM 8774</strain>
    </source>
</reference>
<accession>A0A075WF28</accession>
<dbReference type="RefSeq" id="WP_156029542.1">
    <property type="nucleotide sequence ID" value="NZ_CP006577.1"/>
</dbReference>
<gene>
    <name evidence="1" type="ORF">AFULGI_00016360</name>
</gene>
<dbReference type="KEGG" id="afg:AFULGI_00016360"/>
<dbReference type="EMBL" id="CP006577">
    <property type="protein sequence ID" value="AIG98397.1"/>
    <property type="molecule type" value="Genomic_DNA"/>
</dbReference>
<dbReference type="AlphaFoldDB" id="A0A075WF28"/>
<dbReference type="Proteomes" id="UP000028501">
    <property type="component" value="Chromosome"/>
</dbReference>
<proteinExistence type="predicted"/>
<dbReference type="GeneID" id="24795137"/>
<name>A0A075WF28_ARCFL</name>
<organism evidence="1 2">
    <name type="scientific">Archaeoglobus fulgidus DSM 8774</name>
    <dbReference type="NCBI Taxonomy" id="1344584"/>
    <lineage>
        <taxon>Archaea</taxon>
        <taxon>Methanobacteriati</taxon>
        <taxon>Methanobacteriota</taxon>
        <taxon>Archaeoglobi</taxon>
        <taxon>Archaeoglobales</taxon>
        <taxon>Archaeoglobaceae</taxon>
        <taxon>Archaeoglobus</taxon>
    </lineage>
</organism>
<dbReference type="HOGENOM" id="CLU_2270893_0_0_2"/>
<sequence>MKVFVYLLDVFIPLNISSEEVMNSFEKDNLKPFELVKDVVKRELGEIKEVRFYNSYAESNGFLIEYLVDFRSGQASVKIICAKDPRKAFIDYYKAEKERTDN</sequence>